<organism evidence="2 3">
    <name type="scientific">Bifidobacterium aquikefiri</name>
    <dbReference type="NCBI Taxonomy" id="1653207"/>
    <lineage>
        <taxon>Bacteria</taxon>
        <taxon>Bacillati</taxon>
        <taxon>Actinomycetota</taxon>
        <taxon>Actinomycetes</taxon>
        <taxon>Bifidobacteriales</taxon>
        <taxon>Bifidobacteriaceae</taxon>
        <taxon>Bifidobacterium</taxon>
    </lineage>
</organism>
<evidence type="ECO:0000256" key="1">
    <source>
        <dbReference type="SAM" id="Phobius"/>
    </source>
</evidence>
<gene>
    <name evidence="2" type="ORF">BAQU_0198</name>
</gene>
<dbReference type="Proteomes" id="UP000216451">
    <property type="component" value="Unassembled WGS sequence"/>
</dbReference>
<evidence type="ECO:0000313" key="2">
    <source>
        <dbReference type="EMBL" id="OZG68381.1"/>
    </source>
</evidence>
<keyword evidence="1" id="KW-0472">Membrane</keyword>
<accession>A0A261GAC4</accession>
<sequence length="148" mass="16333">MHPKSNRIINQHKPQLGERLTACFTHTFMPCRYTSVKNYKTGATPTPTRARKRFPPHFCAYSRVLFALFLVIALVGVAVIGKSAVDYHRTPKDMHGNAVALEGDEMTTPQEKNRVHAISGTGLALSVPAVSMKVPVGELSLNHSDKHD</sequence>
<keyword evidence="1" id="KW-0812">Transmembrane</keyword>
<protein>
    <submittedName>
        <fullName evidence="2">Uncharacterized protein</fullName>
    </submittedName>
</protein>
<dbReference type="EMBL" id="MWXA01000002">
    <property type="protein sequence ID" value="OZG68381.1"/>
    <property type="molecule type" value="Genomic_DNA"/>
</dbReference>
<keyword evidence="3" id="KW-1185">Reference proteome</keyword>
<dbReference type="AlphaFoldDB" id="A0A261GAC4"/>
<proteinExistence type="predicted"/>
<reference evidence="2 3" key="1">
    <citation type="journal article" date="2017" name="BMC Genomics">
        <title>Comparative genomic and phylogenomic analyses of the Bifidobacteriaceae family.</title>
        <authorList>
            <person name="Lugli G.A."/>
            <person name="Milani C."/>
            <person name="Turroni F."/>
            <person name="Duranti S."/>
            <person name="Mancabelli L."/>
            <person name="Mangifesta M."/>
            <person name="Ferrario C."/>
            <person name="Modesto M."/>
            <person name="Mattarelli P."/>
            <person name="Jiri K."/>
            <person name="van Sinderen D."/>
            <person name="Ventura M."/>
        </authorList>
    </citation>
    <scope>NUCLEOTIDE SEQUENCE [LARGE SCALE GENOMIC DNA]</scope>
    <source>
        <strain evidence="2 3">LMG 28769</strain>
    </source>
</reference>
<evidence type="ECO:0000313" key="3">
    <source>
        <dbReference type="Proteomes" id="UP000216451"/>
    </source>
</evidence>
<comment type="caution">
    <text evidence="2">The sequence shown here is derived from an EMBL/GenBank/DDBJ whole genome shotgun (WGS) entry which is preliminary data.</text>
</comment>
<keyword evidence="1" id="KW-1133">Transmembrane helix</keyword>
<feature type="transmembrane region" description="Helical" evidence="1">
    <location>
        <begin position="58"/>
        <end position="81"/>
    </location>
</feature>
<name>A0A261GAC4_9BIFI</name>